<organism evidence="2 3">
    <name type="scientific">Elysia crispata</name>
    <name type="common">lettuce slug</name>
    <dbReference type="NCBI Taxonomy" id="231223"/>
    <lineage>
        <taxon>Eukaryota</taxon>
        <taxon>Metazoa</taxon>
        <taxon>Spiralia</taxon>
        <taxon>Lophotrochozoa</taxon>
        <taxon>Mollusca</taxon>
        <taxon>Gastropoda</taxon>
        <taxon>Heterobranchia</taxon>
        <taxon>Euthyneura</taxon>
        <taxon>Panpulmonata</taxon>
        <taxon>Sacoglossa</taxon>
        <taxon>Placobranchoidea</taxon>
        <taxon>Plakobranchidae</taxon>
        <taxon>Elysia</taxon>
    </lineage>
</organism>
<name>A0AAE1EE66_9GAST</name>
<evidence type="ECO:0000313" key="3">
    <source>
        <dbReference type="Proteomes" id="UP001283361"/>
    </source>
</evidence>
<sequence>MRRRDRLLLERKKGEKEWKLVSVPLPWQIFVCSRQPVTDLTSDSCDLTLVRMECLVTYSGYTDQRAVILRHCRLSLASRAVNEDVGPDGQTSVGNRPGKDRKLFM</sequence>
<protein>
    <submittedName>
        <fullName evidence="2">Uncharacterized protein</fullName>
    </submittedName>
</protein>
<evidence type="ECO:0000313" key="2">
    <source>
        <dbReference type="EMBL" id="KAK3802678.1"/>
    </source>
</evidence>
<comment type="caution">
    <text evidence="2">The sequence shown here is derived from an EMBL/GenBank/DDBJ whole genome shotgun (WGS) entry which is preliminary data.</text>
</comment>
<dbReference type="Proteomes" id="UP001283361">
    <property type="component" value="Unassembled WGS sequence"/>
</dbReference>
<proteinExistence type="predicted"/>
<dbReference type="EMBL" id="JAWDGP010000218">
    <property type="protein sequence ID" value="KAK3802678.1"/>
    <property type="molecule type" value="Genomic_DNA"/>
</dbReference>
<evidence type="ECO:0000256" key="1">
    <source>
        <dbReference type="SAM" id="MobiDB-lite"/>
    </source>
</evidence>
<feature type="region of interest" description="Disordered" evidence="1">
    <location>
        <begin position="83"/>
        <end position="105"/>
    </location>
</feature>
<dbReference type="AlphaFoldDB" id="A0AAE1EE66"/>
<reference evidence="2" key="1">
    <citation type="journal article" date="2023" name="G3 (Bethesda)">
        <title>A reference genome for the long-term kleptoplast-retaining sea slug Elysia crispata morphotype clarki.</title>
        <authorList>
            <person name="Eastman K.E."/>
            <person name="Pendleton A.L."/>
            <person name="Shaikh M.A."/>
            <person name="Suttiyut T."/>
            <person name="Ogas R."/>
            <person name="Tomko P."/>
            <person name="Gavelis G."/>
            <person name="Widhalm J.R."/>
            <person name="Wisecaver J.H."/>
        </authorList>
    </citation>
    <scope>NUCLEOTIDE SEQUENCE</scope>
    <source>
        <strain evidence="2">ECLA1</strain>
    </source>
</reference>
<accession>A0AAE1EE66</accession>
<keyword evidence="3" id="KW-1185">Reference proteome</keyword>
<gene>
    <name evidence="2" type="ORF">RRG08_001941</name>
</gene>